<proteinExistence type="inferred from homology"/>
<dbReference type="Proteomes" id="UP001218788">
    <property type="component" value="Unassembled WGS sequence"/>
</dbReference>
<dbReference type="PANTHER" id="PTHR33337:SF40">
    <property type="entry name" value="CENP-V_GFA DOMAIN-CONTAINING PROTEIN-RELATED"/>
    <property type="match status" value="1"/>
</dbReference>
<reference evidence="6 7" key="1">
    <citation type="submission" date="2022-10" db="EMBL/GenBank/DDBJ databases">
        <title>Alteromonas sp. chi3 Genome sequencing.</title>
        <authorList>
            <person name="Park S."/>
        </authorList>
    </citation>
    <scope>NUCLEOTIDE SEQUENCE [LARGE SCALE GENOMIC DNA]</scope>
    <source>
        <strain evidence="7">chi3</strain>
    </source>
</reference>
<evidence type="ECO:0000256" key="2">
    <source>
        <dbReference type="ARBA" id="ARBA00022723"/>
    </source>
</evidence>
<dbReference type="RefSeq" id="WP_273640590.1">
    <property type="nucleotide sequence ID" value="NZ_JAQQXP010000001.1"/>
</dbReference>
<comment type="similarity">
    <text evidence="1">Belongs to the Gfa family.</text>
</comment>
<dbReference type="Gene3D" id="3.90.1590.10">
    <property type="entry name" value="glutathione-dependent formaldehyde- activating enzyme (gfa)"/>
    <property type="match status" value="1"/>
</dbReference>
<dbReference type="PROSITE" id="PS51891">
    <property type="entry name" value="CENP_V_GFA"/>
    <property type="match status" value="1"/>
</dbReference>
<keyword evidence="2" id="KW-0479">Metal-binding</keyword>
<dbReference type="Pfam" id="PF04828">
    <property type="entry name" value="GFA"/>
    <property type="match status" value="1"/>
</dbReference>
<accession>A0ABT5L3B1</accession>
<evidence type="ECO:0000259" key="5">
    <source>
        <dbReference type="PROSITE" id="PS51891"/>
    </source>
</evidence>
<name>A0ABT5L3B1_9ALTE</name>
<dbReference type="PANTHER" id="PTHR33337">
    <property type="entry name" value="GFA DOMAIN-CONTAINING PROTEIN"/>
    <property type="match status" value="1"/>
</dbReference>
<dbReference type="EMBL" id="JAQQXP010000001">
    <property type="protein sequence ID" value="MDC8831347.1"/>
    <property type="molecule type" value="Genomic_DNA"/>
</dbReference>
<protein>
    <submittedName>
        <fullName evidence="6">GFA family protein</fullName>
    </submittedName>
</protein>
<evidence type="ECO:0000256" key="1">
    <source>
        <dbReference type="ARBA" id="ARBA00005495"/>
    </source>
</evidence>
<evidence type="ECO:0000313" key="7">
    <source>
        <dbReference type="Proteomes" id="UP001218788"/>
    </source>
</evidence>
<keyword evidence="4" id="KW-0456">Lyase</keyword>
<dbReference type="InterPro" id="IPR011057">
    <property type="entry name" value="Mss4-like_sf"/>
</dbReference>
<dbReference type="InterPro" id="IPR006913">
    <property type="entry name" value="CENP-V/GFA"/>
</dbReference>
<evidence type="ECO:0000256" key="3">
    <source>
        <dbReference type="ARBA" id="ARBA00022833"/>
    </source>
</evidence>
<keyword evidence="3" id="KW-0862">Zinc</keyword>
<keyword evidence="7" id="KW-1185">Reference proteome</keyword>
<evidence type="ECO:0000256" key="4">
    <source>
        <dbReference type="ARBA" id="ARBA00023239"/>
    </source>
</evidence>
<organism evidence="6 7">
    <name type="scientific">Alteromonas gilva</name>
    <dbReference type="NCBI Taxonomy" id="2987522"/>
    <lineage>
        <taxon>Bacteria</taxon>
        <taxon>Pseudomonadati</taxon>
        <taxon>Pseudomonadota</taxon>
        <taxon>Gammaproteobacteria</taxon>
        <taxon>Alteromonadales</taxon>
        <taxon>Alteromonadaceae</taxon>
        <taxon>Alteromonas/Salinimonas group</taxon>
        <taxon>Alteromonas</taxon>
    </lineage>
</organism>
<feature type="domain" description="CENP-V/GFA" evidence="5">
    <location>
        <begin position="1"/>
        <end position="104"/>
    </location>
</feature>
<gene>
    <name evidence="6" type="ORF">OIK42_11305</name>
</gene>
<evidence type="ECO:0000313" key="6">
    <source>
        <dbReference type="EMBL" id="MDC8831347.1"/>
    </source>
</evidence>
<comment type="caution">
    <text evidence="6">The sequence shown here is derived from an EMBL/GenBank/DDBJ whole genome shotgun (WGS) entry which is preliminary data.</text>
</comment>
<sequence length="129" mass="14226">MEGSCNCNGIQFSASDNIRAIVNCHCNLCRKMNGSAFSTYVVVPDTDFVLHKGTLTTVQVSDNATKSFCQRCGTPVFNQNHKLAGVKILYLGIINNAPNLKPAMNIFCESQLEWITEVASFTRFEQGVQ</sequence>
<dbReference type="SUPFAM" id="SSF51316">
    <property type="entry name" value="Mss4-like"/>
    <property type="match status" value="1"/>
</dbReference>